<protein>
    <submittedName>
        <fullName evidence="3">Uncharacterized protein</fullName>
    </submittedName>
</protein>
<dbReference type="GeneID" id="54364766"/>
<gene>
    <name evidence="3" type="ORF">K489DRAFT_399507</name>
</gene>
<sequence>MLYIPLTTSRLEHATPSLQGVALRAFDCAMCHPCILLVPSFAVLVVAIYFVVADSSRVEAGSSQRASDAFMMRELPTNRRPYSVKSAGHDQYEYVAVASGLVLIVVESVSLGTHMAGPLLGMVSLVTKDSSVWPCTHTQSVPTFAMCSFSRLVRMHIDERDHQLRCAESDPISRPIRQLYQQPSGMLVYADRHNESTIAVQMWIIMIVLGFLVWYVAILTGVLNDVQTVVDAAQKIMELCFPHSGPGQTIEQKRCVSESRPCPRQAGTTAGVIVSGRTMHCVFSIDGRGNEGPIVIAQQYRCG</sequence>
<keyword evidence="1" id="KW-0812">Transmembrane</keyword>
<keyword evidence="1" id="KW-0472">Membrane</keyword>
<keyword evidence="2" id="KW-1185">Reference proteome</keyword>
<evidence type="ECO:0000256" key="1">
    <source>
        <dbReference type="SAM" id="Phobius"/>
    </source>
</evidence>
<name>A0A6J3MCG5_9PEZI</name>
<organism evidence="3">
    <name type="scientific">Dissoconium aciculare CBS 342.82</name>
    <dbReference type="NCBI Taxonomy" id="1314786"/>
    <lineage>
        <taxon>Eukaryota</taxon>
        <taxon>Fungi</taxon>
        <taxon>Dikarya</taxon>
        <taxon>Ascomycota</taxon>
        <taxon>Pezizomycotina</taxon>
        <taxon>Dothideomycetes</taxon>
        <taxon>Dothideomycetidae</taxon>
        <taxon>Mycosphaerellales</taxon>
        <taxon>Dissoconiaceae</taxon>
        <taxon>Dissoconium</taxon>
    </lineage>
</organism>
<reference evidence="3" key="1">
    <citation type="submission" date="2020-01" db="EMBL/GenBank/DDBJ databases">
        <authorList>
            <consortium name="DOE Joint Genome Institute"/>
            <person name="Haridas S."/>
            <person name="Albert R."/>
            <person name="Binder M."/>
            <person name="Bloem J."/>
            <person name="Labutti K."/>
            <person name="Salamov A."/>
            <person name="Andreopoulos B."/>
            <person name="Baker S.E."/>
            <person name="Barry K."/>
            <person name="Bills G."/>
            <person name="Bluhm B.H."/>
            <person name="Cannon C."/>
            <person name="Castanera R."/>
            <person name="Culley D.E."/>
            <person name="Daum C."/>
            <person name="Ezra D."/>
            <person name="Gonzalez J.B."/>
            <person name="Henrissat B."/>
            <person name="Kuo A."/>
            <person name="Liang C."/>
            <person name="Lipzen A."/>
            <person name="Lutzoni F."/>
            <person name="Magnuson J."/>
            <person name="Mondo S."/>
            <person name="Nolan M."/>
            <person name="Ohm R."/>
            <person name="Pangilinan J."/>
            <person name="Park H.-J."/>
            <person name="Ramirez L."/>
            <person name="Alfaro M."/>
            <person name="Sun H."/>
            <person name="Tritt A."/>
            <person name="Yoshinaga Y."/>
            <person name="Zwiers L.-H."/>
            <person name="Turgeon B.G."/>
            <person name="Goodwin S.B."/>
            <person name="Spatafora J.W."/>
            <person name="Crous P.W."/>
            <person name="Grigoriev I.V."/>
        </authorList>
    </citation>
    <scope>NUCLEOTIDE SEQUENCE</scope>
    <source>
        <strain evidence="3">CBS 342.82</strain>
    </source>
</reference>
<reference evidence="3" key="2">
    <citation type="submission" date="2020-04" db="EMBL/GenBank/DDBJ databases">
        <authorList>
            <consortium name="NCBI Genome Project"/>
        </authorList>
    </citation>
    <scope>NUCLEOTIDE SEQUENCE</scope>
    <source>
        <strain evidence="3">CBS 342.82</strain>
    </source>
</reference>
<dbReference type="RefSeq" id="XP_033462330.1">
    <property type="nucleotide sequence ID" value="XM_033606966.1"/>
</dbReference>
<dbReference type="AlphaFoldDB" id="A0A6J3MCG5"/>
<evidence type="ECO:0000313" key="2">
    <source>
        <dbReference type="Proteomes" id="UP000504637"/>
    </source>
</evidence>
<feature type="transmembrane region" description="Helical" evidence="1">
    <location>
        <begin position="94"/>
        <end position="112"/>
    </location>
</feature>
<proteinExistence type="predicted"/>
<reference evidence="3" key="3">
    <citation type="submission" date="2025-08" db="UniProtKB">
        <authorList>
            <consortium name="RefSeq"/>
        </authorList>
    </citation>
    <scope>IDENTIFICATION</scope>
    <source>
        <strain evidence="3">CBS 342.82</strain>
    </source>
</reference>
<evidence type="ECO:0000313" key="3">
    <source>
        <dbReference type="RefSeq" id="XP_033462330.1"/>
    </source>
</evidence>
<feature type="transmembrane region" description="Helical" evidence="1">
    <location>
        <begin position="202"/>
        <end position="223"/>
    </location>
</feature>
<dbReference type="Proteomes" id="UP000504637">
    <property type="component" value="Unplaced"/>
</dbReference>
<accession>A0A6J3MCG5</accession>
<keyword evidence="1" id="KW-1133">Transmembrane helix</keyword>
<feature type="transmembrane region" description="Helical" evidence="1">
    <location>
        <begin position="34"/>
        <end position="52"/>
    </location>
</feature>